<dbReference type="AlphaFoldDB" id="A0A2S8R8J6"/>
<dbReference type="EMBL" id="NEMB01000003">
    <property type="protein sequence ID" value="PQQ66119.1"/>
    <property type="molecule type" value="Genomic_DNA"/>
</dbReference>
<reference evidence="2 3" key="1">
    <citation type="journal article" date="2018" name="Syst. Appl. Microbiol.">
        <title>Characterization and high-quality draft genome sequence of Herbivorax saccincola A7, an anaerobic, alkaliphilic, thermophilic, cellulolytic, and xylanolytic bacterium.</title>
        <authorList>
            <person name="Aikawa S."/>
            <person name="Baramee S."/>
            <person name="Sermsathanaswadi J."/>
            <person name="Thianheng P."/>
            <person name="Tachaapaikoon C."/>
            <person name="Shikata A."/>
            <person name="Waeonukul R."/>
            <person name="Pason P."/>
            <person name="Ratanakhanokchai K."/>
            <person name="Kosugi A."/>
        </authorList>
    </citation>
    <scope>NUCLEOTIDE SEQUENCE [LARGE SCALE GENOMIC DNA]</scope>
    <source>
        <strain evidence="2 3">A7</strain>
    </source>
</reference>
<proteinExistence type="predicted"/>
<evidence type="ECO:0000313" key="2">
    <source>
        <dbReference type="EMBL" id="PQQ66119.1"/>
    </source>
</evidence>
<name>A0A2S8R8J6_9FIRM</name>
<comment type="caution">
    <text evidence="2">The sequence shown here is derived from an EMBL/GenBank/DDBJ whole genome shotgun (WGS) entry which is preliminary data.</text>
</comment>
<organism evidence="2 3">
    <name type="scientific">Acetivibrio saccincola</name>
    <dbReference type="NCBI Taxonomy" id="1677857"/>
    <lineage>
        <taxon>Bacteria</taxon>
        <taxon>Bacillati</taxon>
        <taxon>Bacillota</taxon>
        <taxon>Clostridia</taxon>
        <taxon>Eubacteriales</taxon>
        <taxon>Oscillospiraceae</taxon>
        <taxon>Acetivibrio</taxon>
    </lineage>
</organism>
<dbReference type="Proteomes" id="UP000239720">
    <property type="component" value="Unassembled WGS sequence"/>
</dbReference>
<dbReference type="RefSeq" id="WP_105367703.1">
    <property type="nucleotide sequence ID" value="NZ_NEMB01000003.1"/>
</dbReference>
<protein>
    <submittedName>
        <fullName evidence="2">Uncharacterized protein</fullName>
    </submittedName>
</protein>
<keyword evidence="1" id="KW-1133">Transmembrane helix</keyword>
<evidence type="ECO:0000256" key="1">
    <source>
        <dbReference type="SAM" id="Phobius"/>
    </source>
</evidence>
<gene>
    <name evidence="2" type="ORF">B9R14_04645</name>
</gene>
<feature type="transmembrane region" description="Helical" evidence="1">
    <location>
        <begin position="32"/>
        <end position="50"/>
    </location>
</feature>
<accession>A0A2S8R8J6</accession>
<feature type="transmembrane region" description="Helical" evidence="1">
    <location>
        <begin position="62"/>
        <end position="83"/>
    </location>
</feature>
<keyword evidence="1" id="KW-0812">Transmembrane</keyword>
<keyword evidence="1" id="KW-0472">Membrane</keyword>
<evidence type="ECO:0000313" key="3">
    <source>
        <dbReference type="Proteomes" id="UP000239720"/>
    </source>
</evidence>
<sequence length="88" mass="9945">MGLHSVFFKRKDQRGDKSIFVKIFGSEKTVRLLPIMVLLLLLGSSFVISLENSTFKGLMSTIMFAGLIGFVSFCIFKILKYLFGKSEK</sequence>